<keyword evidence="1" id="KW-0812">Transmembrane</keyword>
<reference evidence="3" key="1">
    <citation type="submission" date="2017-03" db="EMBL/GenBank/DDBJ databases">
        <title>Phytopthora megakarya and P. palmivora, two closely related causual agents of cacao black pod achieved similar genome size and gene model numbers by different mechanisms.</title>
        <authorList>
            <person name="Ali S."/>
            <person name="Shao J."/>
            <person name="Larry D.J."/>
            <person name="Kronmiller B."/>
            <person name="Shen D."/>
            <person name="Strem M.D."/>
            <person name="Melnick R.L."/>
            <person name="Guiltinan M.J."/>
            <person name="Tyler B.M."/>
            <person name="Meinhardt L.W."/>
            <person name="Bailey B.A."/>
        </authorList>
    </citation>
    <scope>NUCLEOTIDE SEQUENCE [LARGE SCALE GENOMIC DNA]</scope>
    <source>
        <strain evidence="3">zdho120</strain>
    </source>
</reference>
<dbReference type="OrthoDB" id="145843at2759"/>
<protein>
    <submittedName>
        <fullName evidence="2">Uncharacterized protein</fullName>
    </submittedName>
</protein>
<feature type="transmembrane region" description="Helical" evidence="1">
    <location>
        <begin position="20"/>
        <end position="40"/>
    </location>
</feature>
<keyword evidence="1" id="KW-1133">Transmembrane helix</keyword>
<name>A0A225WG32_9STRA</name>
<dbReference type="EMBL" id="NBNE01000944">
    <property type="protein sequence ID" value="OWZ16374.1"/>
    <property type="molecule type" value="Genomic_DNA"/>
</dbReference>
<proteinExistence type="predicted"/>
<accession>A0A225WG32</accession>
<evidence type="ECO:0000313" key="3">
    <source>
        <dbReference type="Proteomes" id="UP000198211"/>
    </source>
</evidence>
<feature type="non-terminal residue" evidence="2">
    <location>
        <position position="1"/>
    </location>
</feature>
<keyword evidence="1" id="KW-0472">Membrane</keyword>
<organism evidence="2 3">
    <name type="scientific">Phytophthora megakarya</name>
    <dbReference type="NCBI Taxonomy" id="4795"/>
    <lineage>
        <taxon>Eukaryota</taxon>
        <taxon>Sar</taxon>
        <taxon>Stramenopiles</taxon>
        <taxon>Oomycota</taxon>
        <taxon>Peronosporomycetes</taxon>
        <taxon>Peronosporales</taxon>
        <taxon>Peronosporaceae</taxon>
        <taxon>Phytophthora</taxon>
    </lineage>
</organism>
<evidence type="ECO:0000313" key="2">
    <source>
        <dbReference type="EMBL" id="OWZ16374.1"/>
    </source>
</evidence>
<dbReference type="Proteomes" id="UP000198211">
    <property type="component" value="Unassembled WGS sequence"/>
</dbReference>
<keyword evidence="3" id="KW-1185">Reference proteome</keyword>
<dbReference type="AlphaFoldDB" id="A0A225WG32"/>
<evidence type="ECO:0000256" key="1">
    <source>
        <dbReference type="SAM" id="Phobius"/>
    </source>
</evidence>
<gene>
    <name evidence="2" type="ORF">PHMEG_0009844</name>
</gene>
<comment type="caution">
    <text evidence="2">The sequence shown here is derived from an EMBL/GenBank/DDBJ whole genome shotgun (WGS) entry which is preliminary data.</text>
</comment>
<sequence length="80" mass="8787">STIRTRVPLQRPRSGFKCRIIMMGIPFYSFNLCGGIPSRFTACSTSGSKKYPFTLSSTESVKRYSRASSGKRSAKAALIS</sequence>